<evidence type="ECO:0000256" key="10">
    <source>
        <dbReference type="ARBA" id="ARBA00022842"/>
    </source>
</evidence>
<evidence type="ECO:0000256" key="8">
    <source>
        <dbReference type="ARBA" id="ARBA00022759"/>
    </source>
</evidence>
<dbReference type="GO" id="GO:0003677">
    <property type="term" value="F:DNA binding"/>
    <property type="evidence" value="ECO:0007669"/>
    <property type="project" value="UniProtKB-KW"/>
</dbReference>
<evidence type="ECO:0000256" key="2">
    <source>
        <dbReference type="ARBA" id="ARBA00022670"/>
    </source>
</evidence>
<evidence type="ECO:0000256" key="11">
    <source>
        <dbReference type="ARBA" id="ARBA00022908"/>
    </source>
</evidence>
<protein>
    <recommendedName>
        <fullName evidence="1">RNA-directed DNA polymerase</fullName>
        <ecNumber evidence="1">2.7.7.49</ecNumber>
    </recommendedName>
</protein>
<dbReference type="InterPro" id="IPR050951">
    <property type="entry name" value="Retrovirus_Pol_polyprotein"/>
</dbReference>
<dbReference type="InterPro" id="IPR041588">
    <property type="entry name" value="Integrase_H2C2"/>
</dbReference>
<gene>
    <name evidence="18" type="ORF">Zmor_020891</name>
</gene>
<comment type="caution">
    <text evidence="18">The sequence shown here is derived from an EMBL/GenBank/DDBJ whole genome shotgun (WGS) entry which is preliminary data.</text>
</comment>
<feature type="region of interest" description="Disordered" evidence="16">
    <location>
        <begin position="236"/>
        <end position="256"/>
    </location>
</feature>
<dbReference type="GO" id="GO:0042575">
    <property type="term" value="C:DNA polymerase complex"/>
    <property type="evidence" value="ECO:0007669"/>
    <property type="project" value="UniProtKB-ARBA"/>
</dbReference>
<name>A0AA38MAU5_9CUCU</name>
<dbReference type="InterPro" id="IPR001584">
    <property type="entry name" value="Integrase_cat-core"/>
</dbReference>
<evidence type="ECO:0000256" key="13">
    <source>
        <dbReference type="ARBA" id="ARBA00022932"/>
    </source>
</evidence>
<accession>A0AA38MAU5</accession>
<evidence type="ECO:0000256" key="7">
    <source>
        <dbReference type="ARBA" id="ARBA00022750"/>
    </source>
</evidence>
<dbReference type="FunFam" id="3.10.20.370:FF:000001">
    <property type="entry name" value="Retrovirus-related Pol polyprotein from transposon 17.6-like protein"/>
    <property type="match status" value="1"/>
</dbReference>
<keyword evidence="4" id="KW-0548">Nucleotidyltransferase</keyword>
<evidence type="ECO:0000256" key="6">
    <source>
        <dbReference type="ARBA" id="ARBA00022723"/>
    </source>
</evidence>
<keyword evidence="2" id="KW-0645">Protease</keyword>
<dbReference type="Pfam" id="PF24626">
    <property type="entry name" value="SH3_Tf2-1"/>
    <property type="match status" value="1"/>
</dbReference>
<reference evidence="18" key="1">
    <citation type="journal article" date="2023" name="G3 (Bethesda)">
        <title>Whole genome assemblies of Zophobas morio and Tenebrio molitor.</title>
        <authorList>
            <person name="Kaur S."/>
            <person name="Stinson S.A."/>
            <person name="diCenzo G.C."/>
        </authorList>
    </citation>
    <scope>NUCLEOTIDE SEQUENCE</scope>
    <source>
        <strain evidence="18">QUZm001</strain>
    </source>
</reference>
<feature type="compositionally biased region" description="Basic and acidic residues" evidence="16">
    <location>
        <begin position="1107"/>
        <end position="1122"/>
    </location>
</feature>
<keyword evidence="10" id="KW-0460">Magnesium</keyword>
<dbReference type="InterPro" id="IPR021109">
    <property type="entry name" value="Peptidase_aspartic_dom_sf"/>
</dbReference>
<dbReference type="PANTHER" id="PTHR37984:SF5">
    <property type="entry name" value="PROTEIN NYNRIN-LIKE"/>
    <property type="match status" value="1"/>
</dbReference>
<keyword evidence="13" id="KW-0239">DNA-directed DNA polymerase</keyword>
<dbReference type="CDD" id="cd09274">
    <property type="entry name" value="RNase_HI_RT_Ty3"/>
    <property type="match status" value="1"/>
</dbReference>
<dbReference type="AlphaFoldDB" id="A0AA38MAU5"/>
<dbReference type="FunFam" id="1.10.340.70:FF:000001">
    <property type="entry name" value="Retrovirus-related Pol polyprotein from transposon gypsy-like Protein"/>
    <property type="match status" value="1"/>
</dbReference>
<evidence type="ECO:0000256" key="14">
    <source>
        <dbReference type="ARBA" id="ARBA00023125"/>
    </source>
</evidence>
<evidence type="ECO:0000256" key="9">
    <source>
        <dbReference type="ARBA" id="ARBA00022801"/>
    </source>
</evidence>
<dbReference type="Proteomes" id="UP001168821">
    <property type="component" value="Unassembled WGS sequence"/>
</dbReference>
<proteinExistence type="predicted"/>
<dbReference type="InterPro" id="IPR043128">
    <property type="entry name" value="Rev_trsase/Diguanyl_cyclase"/>
</dbReference>
<evidence type="ECO:0000313" key="18">
    <source>
        <dbReference type="EMBL" id="KAJ3649132.1"/>
    </source>
</evidence>
<dbReference type="PROSITE" id="PS50994">
    <property type="entry name" value="INTEGRASE"/>
    <property type="match status" value="1"/>
</dbReference>
<dbReference type="GO" id="GO:0003887">
    <property type="term" value="F:DNA-directed DNA polymerase activity"/>
    <property type="evidence" value="ECO:0007669"/>
    <property type="project" value="UniProtKB-KW"/>
</dbReference>
<dbReference type="EMBL" id="JALNTZ010000006">
    <property type="protein sequence ID" value="KAJ3649132.1"/>
    <property type="molecule type" value="Genomic_DNA"/>
</dbReference>
<dbReference type="InterPro" id="IPR012337">
    <property type="entry name" value="RNaseH-like_sf"/>
</dbReference>
<dbReference type="Gene3D" id="3.30.70.270">
    <property type="match status" value="1"/>
</dbReference>
<dbReference type="Gene3D" id="3.30.420.10">
    <property type="entry name" value="Ribonuclease H-like superfamily/Ribonuclease H"/>
    <property type="match status" value="1"/>
</dbReference>
<dbReference type="Pfam" id="PF17921">
    <property type="entry name" value="Integrase_H2C2"/>
    <property type="match status" value="1"/>
</dbReference>
<dbReference type="InterPro" id="IPR041373">
    <property type="entry name" value="RT_RNaseH"/>
</dbReference>
<sequence length="1226" mass="138869">MTIQMSAEQFNELINGIRDVARPREADLHPSSGTRHFSHCPARFNGSRNASSVEEFITTASLYKRLEKISDEDALETLPILLREEALTWWNGVRNSVNTWPAAVQLIRDAFAPRAPNHRLFKEIFDEPQGDEVSTDAYITRQRERLSRMSRQLDEQWQMDILYGLLRRRLRDRIARTEVDTFADLLHKARAVEESEREGKNSHAKPNGKGPKADENRSRGPRLRCDVCRAFGHDTTACRRRPRGPAPAPGPATRTPAEPVRCYGCNAPGVFRRNCPTCNTTDASQPARNMAFCALRSGTIQPRSRPAIHIKIAGEEGTGYLDTAACNSVASATLYRHLIKTGHKARTENVIATLADGTSKHLQVPAVTTKVGVQGRHVETTFIVLSDSCNTRTLLGADFIEDARIIPDLARRRFYFGGDITRTYPFVDVDGAEAPARKGVPTTIKEVRITQSEPMEAGDIEEGYGPPPPAPPKRDTSKGLVTPHGIWTTYQAPYATEHMWEDAETAMTTGEMDEYEMGLFPDGPRRLFITSLHLQANEGTGFTEPTRAKFDDLVDDFADAFEAHGPPTPYAEHRIDTGDHAPIAVPPYQLNATKRQLLKEEVKKDAAWQWDSTHQEAFEELKQRLADAPILRQANPEEPFVLRTDASAYALGAALLQGEGPEERPIEYASRLLTNHEQNYTTTEREALAIVWAVRRFRGYLEESSTVVITDHQPLRWLMTLKTPTGRLARWALQLQPYHLTIEYTPGKANVVADMLSRPHLPEVAIDSVEVDLPTRKSNELRSEQRKDEEIRKIMDDLVHAQAEISQQWTSRGYLLNQGVLYRYSQDGESEEAQLVVPKHERPRVLAEYHDSPTAGHYGVERTYYRIKRRYYWTGMRRYITDYLKGCIDCQRYKAPNLKPAGLLQTPAMGHRMEVLAVDLFGPLPPTKEHHRWVLIVEDYATRWVELFTLAEASAEACATTLVTEVFLRYGIPRRIVSDNGTQFISAVMQKITFCLGITQSFTPVYHPEANPVERKNRDLKTQLAIQIGNQPHENWDEKIPSIRFAMNSAWCSGTGYSPAYLMFGRDLRTVDDVTHDLRAITLRENFVPEATPLLLTLDETLKRAREIHESEQDRRKRDQDRHRKTSTAYAPGDLVLVKTHRLSKASQGFTSKFAPKQDGPYVVLRRHGPTSYEIAAHQQPDVVLGLYHASDLVPYQPPTQEATQPVPPVQPLRRRGRPRKIQQDQ</sequence>
<feature type="compositionally biased region" description="Basic and acidic residues" evidence="16">
    <location>
        <begin position="191"/>
        <end position="201"/>
    </location>
</feature>
<feature type="region of interest" description="Disordered" evidence="16">
    <location>
        <begin position="1195"/>
        <end position="1226"/>
    </location>
</feature>
<dbReference type="Pfam" id="PF17917">
    <property type="entry name" value="RT_RNaseH"/>
    <property type="match status" value="1"/>
</dbReference>
<keyword evidence="12" id="KW-0695">RNA-directed DNA polymerase</keyword>
<evidence type="ECO:0000256" key="5">
    <source>
        <dbReference type="ARBA" id="ARBA00022722"/>
    </source>
</evidence>
<keyword evidence="3" id="KW-0808">Transferase</keyword>
<dbReference type="GO" id="GO:0006508">
    <property type="term" value="P:proteolysis"/>
    <property type="evidence" value="ECO:0007669"/>
    <property type="project" value="UniProtKB-KW"/>
</dbReference>
<dbReference type="GO" id="GO:0004190">
    <property type="term" value="F:aspartic-type endopeptidase activity"/>
    <property type="evidence" value="ECO:0007669"/>
    <property type="project" value="UniProtKB-KW"/>
</dbReference>
<dbReference type="Pfam" id="PF00665">
    <property type="entry name" value="rve"/>
    <property type="match status" value="1"/>
</dbReference>
<evidence type="ECO:0000256" key="16">
    <source>
        <dbReference type="SAM" id="MobiDB-lite"/>
    </source>
</evidence>
<keyword evidence="14" id="KW-0238">DNA-binding</keyword>
<dbReference type="Gene3D" id="1.10.340.70">
    <property type="match status" value="1"/>
</dbReference>
<feature type="compositionally biased region" description="Basic residues" evidence="16">
    <location>
        <begin position="1213"/>
        <end position="1226"/>
    </location>
</feature>
<evidence type="ECO:0000256" key="3">
    <source>
        <dbReference type="ARBA" id="ARBA00022679"/>
    </source>
</evidence>
<feature type="region of interest" description="Disordered" evidence="16">
    <location>
        <begin position="191"/>
        <end position="219"/>
    </location>
</feature>
<dbReference type="GO" id="GO:0003964">
    <property type="term" value="F:RNA-directed DNA polymerase activity"/>
    <property type="evidence" value="ECO:0007669"/>
    <property type="project" value="UniProtKB-KW"/>
</dbReference>
<dbReference type="Gene3D" id="2.40.70.10">
    <property type="entry name" value="Acid Proteases"/>
    <property type="match status" value="1"/>
</dbReference>
<dbReference type="SUPFAM" id="SSF56672">
    <property type="entry name" value="DNA/RNA polymerases"/>
    <property type="match status" value="1"/>
</dbReference>
<dbReference type="FunFam" id="3.30.420.10:FF:000032">
    <property type="entry name" value="Retrovirus-related Pol polyprotein from transposon 297-like Protein"/>
    <property type="match status" value="1"/>
</dbReference>
<dbReference type="GO" id="GO:0015074">
    <property type="term" value="P:DNA integration"/>
    <property type="evidence" value="ECO:0007669"/>
    <property type="project" value="UniProtKB-KW"/>
</dbReference>
<feature type="region of interest" description="Disordered" evidence="16">
    <location>
        <begin position="1107"/>
        <end position="1130"/>
    </location>
</feature>
<dbReference type="InterPro" id="IPR056924">
    <property type="entry name" value="SH3_Tf2-1"/>
</dbReference>
<keyword evidence="6" id="KW-0479">Metal-binding</keyword>
<dbReference type="GO" id="GO:0046872">
    <property type="term" value="F:metal ion binding"/>
    <property type="evidence" value="ECO:0007669"/>
    <property type="project" value="UniProtKB-KW"/>
</dbReference>
<dbReference type="EC" id="2.7.7.49" evidence="1"/>
<keyword evidence="11" id="KW-0229">DNA integration</keyword>
<dbReference type="PANTHER" id="PTHR37984">
    <property type="entry name" value="PROTEIN CBG26694"/>
    <property type="match status" value="1"/>
</dbReference>
<dbReference type="GO" id="GO:0004519">
    <property type="term" value="F:endonuclease activity"/>
    <property type="evidence" value="ECO:0007669"/>
    <property type="project" value="UniProtKB-KW"/>
</dbReference>
<evidence type="ECO:0000256" key="4">
    <source>
        <dbReference type="ARBA" id="ARBA00022695"/>
    </source>
</evidence>
<dbReference type="InterPro" id="IPR043502">
    <property type="entry name" value="DNA/RNA_pol_sf"/>
</dbReference>
<feature type="domain" description="Integrase catalytic" evidence="17">
    <location>
        <begin position="903"/>
        <end position="1067"/>
    </location>
</feature>
<dbReference type="SUPFAM" id="SSF53098">
    <property type="entry name" value="Ribonuclease H-like"/>
    <property type="match status" value="1"/>
</dbReference>
<evidence type="ECO:0000256" key="12">
    <source>
        <dbReference type="ARBA" id="ARBA00022918"/>
    </source>
</evidence>
<dbReference type="Gene3D" id="3.10.20.370">
    <property type="match status" value="1"/>
</dbReference>
<keyword evidence="9" id="KW-0378">Hydrolase</keyword>
<organism evidence="18 19">
    <name type="scientific">Zophobas morio</name>
    <dbReference type="NCBI Taxonomy" id="2755281"/>
    <lineage>
        <taxon>Eukaryota</taxon>
        <taxon>Metazoa</taxon>
        <taxon>Ecdysozoa</taxon>
        <taxon>Arthropoda</taxon>
        <taxon>Hexapoda</taxon>
        <taxon>Insecta</taxon>
        <taxon>Pterygota</taxon>
        <taxon>Neoptera</taxon>
        <taxon>Endopterygota</taxon>
        <taxon>Coleoptera</taxon>
        <taxon>Polyphaga</taxon>
        <taxon>Cucujiformia</taxon>
        <taxon>Tenebrionidae</taxon>
        <taxon>Zophobas</taxon>
    </lineage>
</organism>
<keyword evidence="7" id="KW-0064">Aspartyl protease</keyword>
<evidence type="ECO:0000256" key="15">
    <source>
        <dbReference type="ARBA" id="ARBA00023172"/>
    </source>
</evidence>
<dbReference type="GO" id="GO:0006310">
    <property type="term" value="P:DNA recombination"/>
    <property type="evidence" value="ECO:0007669"/>
    <property type="project" value="UniProtKB-KW"/>
</dbReference>
<evidence type="ECO:0000259" key="17">
    <source>
        <dbReference type="PROSITE" id="PS50994"/>
    </source>
</evidence>
<evidence type="ECO:0000313" key="19">
    <source>
        <dbReference type="Proteomes" id="UP001168821"/>
    </source>
</evidence>
<evidence type="ECO:0000256" key="1">
    <source>
        <dbReference type="ARBA" id="ARBA00012493"/>
    </source>
</evidence>
<dbReference type="InterPro" id="IPR036397">
    <property type="entry name" value="RNaseH_sf"/>
</dbReference>
<keyword evidence="15" id="KW-0233">DNA recombination</keyword>
<feature type="region of interest" description="Disordered" evidence="16">
    <location>
        <begin position="452"/>
        <end position="481"/>
    </location>
</feature>
<keyword evidence="8" id="KW-0255">Endonuclease</keyword>
<keyword evidence="5" id="KW-0540">Nuclease</keyword>
<keyword evidence="19" id="KW-1185">Reference proteome</keyword>